<dbReference type="OrthoDB" id="7595282at2"/>
<accession>A0A0C6F5M2</accession>
<dbReference type="AlphaFoldDB" id="A0A0C6F5M2"/>
<proteinExistence type="predicted"/>
<organism evidence="1 2">
    <name type="scientific">Methylobacterium aquaticum</name>
    <dbReference type="NCBI Taxonomy" id="270351"/>
    <lineage>
        <taxon>Bacteria</taxon>
        <taxon>Pseudomonadati</taxon>
        <taxon>Pseudomonadota</taxon>
        <taxon>Alphaproteobacteria</taxon>
        <taxon>Hyphomicrobiales</taxon>
        <taxon>Methylobacteriaceae</taxon>
        <taxon>Methylobacterium</taxon>
    </lineage>
</organism>
<dbReference type="KEGG" id="maqu:Maq22A_c25905"/>
<gene>
    <name evidence="1" type="ORF">Maq22A_c25905</name>
</gene>
<evidence type="ECO:0000313" key="2">
    <source>
        <dbReference type="Proteomes" id="UP000061432"/>
    </source>
</evidence>
<dbReference type="PATRIC" id="fig|270351.10.peg.4970"/>
<name>A0A0C6F5M2_9HYPH</name>
<reference evidence="2" key="2">
    <citation type="submission" date="2015-01" db="EMBL/GenBank/DDBJ databases">
        <title>Complete genome sequence of Methylobacterium aquaticum strain 22A.</title>
        <authorList>
            <person name="Tani A."/>
            <person name="Ogura Y."/>
            <person name="Hayashi T."/>
        </authorList>
    </citation>
    <scope>NUCLEOTIDE SEQUENCE [LARGE SCALE GENOMIC DNA]</scope>
    <source>
        <strain evidence="2">MA-22A</strain>
    </source>
</reference>
<dbReference type="RefSeq" id="WP_060848882.1">
    <property type="nucleotide sequence ID" value="NZ_AP014704.1"/>
</dbReference>
<dbReference type="STRING" id="270351.Maq22A_c25905"/>
<protein>
    <submittedName>
        <fullName evidence="1">Uncharacterized protein</fullName>
    </submittedName>
</protein>
<reference evidence="1 2" key="1">
    <citation type="journal article" date="2015" name="Genome Announc.">
        <title>Complete Genome Sequence of Methylobacterium aquaticum Strain 22A, Isolated from Racomitrium japonicum Moss.</title>
        <authorList>
            <person name="Tani A."/>
            <person name="Ogura Y."/>
            <person name="Hayashi T."/>
            <person name="Kimbara K."/>
        </authorList>
    </citation>
    <scope>NUCLEOTIDE SEQUENCE [LARGE SCALE GENOMIC DNA]</scope>
    <source>
        <strain evidence="1 2">MA-22A</strain>
    </source>
</reference>
<dbReference type="EMBL" id="AP014704">
    <property type="protein sequence ID" value="BAQ48056.1"/>
    <property type="molecule type" value="Genomic_DNA"/>
</dbReference>
<sequence>MARADVDMFMGRLFAGAVPVEAPNAKQVSFGRACFAASTNIGDLTELVLSGTLSWKGALGGSRRYTDLLVDAAEVTKLLQGGAAPRRNPTKKEIGAEVACLTMPVLNGLISLGALAVAEEFCPLTRRKLPVVTRESYEAFRSRYVVLTEICHERNLNARVAGRYLAAGGVMPAFDPDVVKNAIYERASPFDAALAGCPPRGAIYAASHPVRSRGDRNRVETKTV</sequence>
<evidence type="ECO:0000313" key="1">
    <source>
        <dbReference type="EMBL" id="BAQ48056.1"/>
    </source>
</evidence>
<dbReference type="Proteomes" id="UP000061432">
    <property type="component" value="Chromosome"/>
</dbReference>